<gene>
    <name evidence="2" type="ORF">FC770_13480</name>
</gene>
<dbReference type="CDD" id="cd04301">
    <property type="entry name" value="NAT_SF"/>
    <property type="match status" value="1"/>
</dbReference>
<keyword evidence="2" id="KW-0808">Transferase</keyword>
<comment type="caution">
    <text evidence="2">The sequence shown here is derived from an EMBL/GenBank/DDBJ whole genome shotgun (WGS) entry which is preliminary data.</text>
</comment>
<dbReference type="OrthoDB" id="9797178at2"/>
<dbReference type="PROSITE" id="PS51186">
    <property type="entry name" value="GNAT"/>
    <property type="match status" value="1"/>
</dbReference>
<dbReference type="Proteomes" id="UP000307808">
    <property type="component" value="Unassembled WGS sequence"/>
</dbReference>
<sequence>MGLRRSTTGVKVRTGRVTDAAAVRALVEATFGPEEGRTFNSAVSELDARGLSQAFFVALVEEKGAEKVVGVVGLSRAWLDARRRLVDVLVLSPLAVHPDHQGQGVGAALLRASTAYGDEVGAPMIALEGSPGYYGRRGWFEGATRGVERPSDRIPEAAFQVRLLKAYDSWMTGRLVYPDTWWRHDVVGLRDPHLAEAEAALDPHS</sequence>
<feature type="domain" description="N-acetyltransferase" evidence="1">
    <location>
        <begin position="10"/>
        <end position="168"/>
    </location>
</feature>
<protein>
    <submittedName>
        <fullName evidence="2">GNAT family N-acetyltransferase</fullName>
    </submittedName>
</protein>
<dbReference type="InterPro" id="IPR016181">
    <property type="entry name" value="Acyl_CoA_acyltransferase"/>
</dbReference>
<proteinExistence type="predicted"/>
<dbReference type="EMBL" id="SZPY01000003">
    <property type="protein sequence ID" value="TKI61758.1"/>
    <property type="molecule type" value="Genomic_DNA"/>
</dbReference>
<dbReference type="Gene3D" id="3.40.630.30">
    <property type="match status" value="1"/>
</dbReference>
<dbReference type="GO" id="GO:0016747">
    <property type="term" value="F:acyltransferase activity, transferring groups other than amino-acyl groups"/>
    <property type="evidence" value="ECO:0007669"/>
    <property type="project" value="InterPro"/>
</dbReference>
<evidence type="ECO:0000259" key="1">
    <source>
        <dbReference type="PROSITE" id="PS51186"/>
    </source>
</evidence>
<dbReference type="RefSeq" id="WP_137066764.1">
    <property type="nucleotide sequence ID" value="NZ_CP040748.1"/>
</dbReference>
<keyword evidence="3" id="KW-1185">Reference proteome</keyword>
<dbReference type="SUPFAM" id="SSF55729">
    <property type="entry name" value="Acyl-CoA N-acyltransferases (Nat)"/>
    <property type="match status" value="1"/>
</dbReference>
<evidence type="ECO:0000313" key="3">
    <source>
        <dbReference type="Proteomes" id="UP000307808"/>
    </source>
</evidence>
<evidence type="ECO:0000313" key="2">
    <source>
        <dbReference type="EMBL" id="TKI61758.1"/>
    </source>
</evidence>
<dbReference type="InterPro" id="IPR000182">
    <property type="entry name" value="GNAT_dom"/>
</dbReference>
<dbReference type="AlphaFoldDB" id="A0A4U2YKU4"/>
<organism evidence="2 3">
    <name type="scientific">Nocardioides jishulii</name>
    <dbReference type="NCBI Taxonomy" id="2575440"/>
    <lineage>
        <taxon>Bacteria</taxon>
        <taxon>Bacillati</taxon>
        <taxon>Actinomycetota</taxon>
        <taxon>Actinomycetes</taxon>
        <taxon>Propionibacteriales</taxon>
        <taxon>Nocardioidaceae</taxon>
        <taxon>Nocardioides</taxon>
    </lineage>
</organism>
<dbReference type="Pfam" id="PF00583">
    <property type="entry name" value="Acetyltransf_1"/>
    <property type="match status" value="1"/>
</dbReference>
<accession>A0A4U2YKU4</accession>
<reference evidence="2 3" key="1">
    <citation type="submission" date="2019-04" db="EMBL/GenBank/DDBJ databases">
        <authorList>
            <person name="Dong K."/>
        </authorList>
    </citation>
    <scope>NUCLEOTIDE SEQUENCE [LARGE SCALE GENOMIC DNA]</scope>
    <source>
        <strain evidence="3">dk3543</strain>
    </source>
</reference>
<name>A0A4U2YKU4_9ACTN</name>